<protein>
    <recommendedName>
        <fullName evidence="3">Hydrolase</fullName>
    </recommendedName>
</protein>
<evidence type="ECO:0008006" key="3">
    <source>
        <dbReference type="Google" id="ProtNLM"/>
    </source>
</evidence>
<dbReference type="Proteomes" id="UP000030023">
    <property type="component" value="Unassembled WGS sequence"/>
</dbReference>
<name>A0ABR4XNW0_9LACO</name>
<comment type="caution">
    <text evidence="1">The sequence shown here is derived from an EMBL/GenBank/DDBJ whole genome shotgun (WGS) entry which is preliminary data.</text>
</comment>
<dbReference type="EMBL" id="AXCV01000551">
    <property type="protein sequence ID" value="KGO22338.1"/>
    <property type="molecule type" value="Genomic_DNA"/>
</dbReference>
<dbReference type="SUPFAM" id="SSF56784">
    <property type="entry name" value="HAD-like"/>
    <property type="match status" value="1"/>
</dbReference>
<sequence length="83" mass="9517">MPIKLFATDFDGTFLDDKKDFDHKLFDELMKKLVRQGKFFTAASGRSYNGISHPLGNFVRKYPIYFVSQNGASVFADGKNIFR</sequence>
<reference evidence="1 2" key="1">
    <citation type="journal article" date="2014" name="Antonie Van Leeuwenhoek">
        <title>Oenococcus alcoholitolerans sp. nov., a lactic acid bacteria isolated from cachaca and ethanol fermentation processes.</title>
        <authorList>
            <person name="Badotti F."/>
            <person name="Moreira A.P."/>
            <person name="Tonon L.A."/>
            <person name="de Lucena B.T."/>
            <person name="Gomes Fde C."/>
            <person name="Kruger R."/>
            <person name="Thompson C.C."/>
            <person name="de Morais M.A.Jr."/>
            <person name="Rosa C.A."/>
            <person name="Thompson F.L."/>
        </authorList>
    </citation>
    <scope>NUCLEOTIDE SEQUENCE [LARGE SCALE GENOMIC DNA]</scope>
    <source>
        <strain evidence="1 2">UFRJ-M7.2.18</strain>
    </source>
</reference>
<proteinExistence type="predicted"/>
<organism evidence="1 2">
    <name type="scientific">Oenococcus alcoholitolerans</name>
    <dbReference type="NCBI Taxonomy" id="931074"/>
    <lineage>
        <taxon>Bacteria</taxon>
        <taxon>Bacillati</taxon>
        <taxon>Bacillota</taxon>
        <taxon>Bacilli</taxon>
        <taxon>Lactobacillales</taxon>
        <taxon>Lactobacillaceae</taxon>
        <taxon>Oenococcus</taxon>
    </lineage>
</organism>
<dbReference type="InterPro" id="IPR036412">
    <property type="entry name" value="HAD-like_sf"/>
</dbReference>
<keyword evidence="2" id="KW-1185">Reference proteome</keyword>
<dbReference type="Pfam" id="PF08282">
    <property type="entry name" value="Hydrolase_3"/>
    <property type="match status" value="1"/>
</dbReference>
<dbReference type="Gene3D" id="3.40.50.1000">
    <property type="entry name" value="HAD superfamily/HAD-like"/>
    <property type="match status" value="1"/>
</dbReference>
<evidence type="ECO:0000313" key="2">
    <source>
        <dbReference type="Proteomes" id="UP000030023"/>
    </source>
</evidence>
<gene>
    <name evidence="1" type="ORF">Q757_09205</name>
</gene>
<accession>A0ABR4XNW0</accession>
<feature type="non-terminal residue" evidence="1">
    <location>
        <position position="83"/>
    </location>
</feature>
<dbReference type="InterPro" id="IPR023214">
    <property type="entry name" value="HAD_sf"/>
</dbReference>
<evidence type="ECO:0000313" key="1">
    <source>
        <dbReference type="EMBL" id="KGO22338.1"/>
    </source>
</evidence>